<evidence type="ECO:0000256" key="5">
    <source>
        <dbReference type="ARBA" id="ARBA00023273"/>
    </source>
</evidence>
<dbReference type="AlphaFoldDB" id="A0A382IN07"/>
<evidence type="ECO:0000259" key="6">
    <source>
        <dbReference type="Pfam" id="PF22544"/>
    </source>
</evidence>
<comment type="subcellular location">
    <subcellularLocation>
        <location evidence="1">Cell projection</location>
        <location evidence="1">Cilium</location>
    </subcellularLocation>
    <subcellularLocation>
        <location evidence="2">Cytoplasm</location>
    </subcellularLocation>
</comment>
<organism evidence="7">
    <name type="scientific">marine metagenome</name>
    <dbReference type="NCBI Taxonomy" id="408172"/>
    <lineage>
        <taxon>unclassified sequences</taxon>
        <taxon>metagenomes</taxon>
        <taxon>ecological metagenomes</taxon>
    </lineage>
</organism>
<proteinExistence type="predicted"/>
<dbReference type="CDD" id="cd15482">
    <property type="entry name" value="Sialidase_non-viral"/>
    <property type="match status" value="1"/>
</dbReference>
<dbReference type="NCBIfam" id="NF012200">
    <property type="entry name" value="choice_anch_D"/>
    <property type="match status" value="1"/>
</dbReference>
<dbReference type="Gene3D" id="2.60.40.10">
    <property type="entry name" value="Immunoglobulins"/>
    <property type="match status" value="1"/>
</dbReference>
<dbReference type="PANTHER" id="PTHR43739">
    <property type="entry name" value="XYLOGLUCANASE (EUROFUNG)"/>
    <property type="match status" value="1"/>
</dbReference>
<feature type="non-terminal residue" evidence="7">
    <location>
        <position position="357"/>
    </location>
</feature>
<dbReference type="SUPFAM" id="SSF110296">
    <property type="entry name" value="Oligoxyloglucan reducing end-specific cellobiohydrolase"/>
    <property type="match status" value="1"/>
</dbReference>
<evidence type="ECO:0000313" key="7">
    <source>
        <dbReference type="EMBL" id="SVC00948.1"/>
    </source>
</evidence>
<dbReference type="InterPro" id="IPR013783">
    <property type="entry name" value="Ig-like_fold"/>
</dbReference>
<gene>
    <name evidence="7" type="ORF">METZ01_LOCUS253802</name>
</gene>
<name>A0A382IN07_9ZZZZ</name>
<sequence length="357" mass="36844">MNTGLFHSADGGESWAVVDAVGPGVLAVDTGAEGRVYAATFGRGVFASLDAGVSWVVAGSELESDIIFALAAHSLQASRVYAGTARGLFESRDGGESWVSAGEELDGLSVRDIYLSADPQDAGRIVVATYGAGVWLSGDDGQTWQTANDGLGDLDARSVDVDPDVEQLIYAATANGGFYRSKDGGANWNAVNDGLENLTTRWVAAVTDGRILGGGVGNGIQEIRFEPEALIRLGTAALDFGMVSVGVPSVKTLDIVNDGQVDLVISNLSIDRQSVFSFSPATATVAPGGSVSVEVRFQPKVRGTASTVLVVRSNDPDKDAVSVALSGTGVLAELSVQPAVIAFGEVRVGSFLDTTVI</sequence>
<dbReference type="InterPro" id="IPR053879">
    <property type="entry name" value="HYDIN_VesB_CFA65-like_Ig"/>
</dbReference>
<feature type="domain" description="HYDIN/VesB/CFA65-like Ig-like" evidence="6">
    <location>
        <begin position="231"/>
        <end position="327"/>
    </location>
</feature>
<keyword evidence="5" id="KW-0966">Cell projection</keyword>
<evidence type="ECO:0000256" key="2">
    <source>
        <dbReference type="ARBA" id="ARBA00004496"/>
    </source>
</evidence>
<accession>A0A382IN07</accession>
<dbReference type="PANTHER" id="PTHR43739:SF5">
    <property type="entry name" value="EXO-ALPHA-SIALIDASE"/>
    <property type="match status" value="1"/>
</dbReference>
<dbReference type="InterPro" id="IPR015943">
    <property type="entry name" value="WD40/YVTN_repeat-like_dom_sf"/>
</dbReference>
<evidence type="ECO:0000256" key="4">
    <source>
        <dbReference type="ARBA" id="ARBA00023069"/>
    </source>
</evidence>
<evidence type="ECO:0000256" key="3">
    <source>
        <dbReference type="ARBA" id="ARBA00022490"/>
    </source>
</evidence>
<dbReference type="GO" id="GO:0005737">
    <property type="term" value="C:cytoplasm"/>
    <property type="evidence" value="ECO:0007669"/>
    <property type="project" value="UniProtKB-SubCell"/>
</dbReference>
<dbReference type="GO" id="GO:0005929">
    <property type="term" value="C:cilium"/>
    <property type="evidence" value="ECO:0007669"/>
    <property type="project" value="UniProtKB-SubCell"/>
</dbReference>
<keyword evidence="3" id="KW-0963">Cytoplasm</keyword>
<dbReference type="InterPro" id="IPR052025">
    <property type="entry name" value="Xyloglucanase_GH74"/>
</dbReference>
<evidence type="ECO:0000256" key="1">
    <source>
        <dbReference type="ARBA" id="ARBA00004138"/>
    </source>
</evidence>
<keyword evidence="4" id="KW-0969">Cilium</keyword>
<dbReference type="GO" id="GO:0010411">
    <property type="term" value="P:xyloglucan metabolic process"/>
    <property type="evidence" value="ECO:0007669"/>
    <property type="project" value="TreeGrafter"/>
</dbReference>
<reference evidence="7" key="1">
    <citation type="submission" date="2018-05" db="EMBL/GenBank/DDBJ databases">
        <authorList>
            <person name="Lanie J.A."/>
            <person name="Ng W.-L."/>
            <person name="Kazmierczak K.M."/>
            <person name="Andrzejewski T.M."/>
            <person name="Davidsen T.M."/>
            <person name="Wayne K.J."/>
            <person name="Tettelin H."/>
            <person name="Glass J.I."/>
            <person name="Rusch D."/>
            <person name="Podicherti R."/>
            <person name="Tsui H.-C.T."/>
            <person name="Winkler M.E."/>
        </authorList>
    </citation>
    <scope>NUCLEOTIDE SEQUENCE</scope>
</reference>
<dbReference type="Gene3D" id="2.130.10.10">
    <property type="entry name" value="YVTN repeat-like/Quinoprotein amine dehydrogenase"/>
    <property type="match status" value="3"/>
</dbReference>
<protein>
    <recommendedName>
        <fullName evidence="6">HYDIN/VesB/CFA65-like Ig-like domain-containing protein</fullName>
    </recommendedName>
</protein>
<dbReference type="Pfam" id="PF22544">
    <property type="entry name" value="HYDIN_VesB_CFA65-like_Ig"/>
    <property type="match status" value="1"/>
</dbReference>
<dbReference type="EMBL" id="UINC01068367">
    <property type="protein sequence ID" value="SVC00948.1"/>
    <property type="molecule type" value="Genomic_DNA"/>
</dbReference>